<protein>
    <submittedName>
        <fullName evidence="2">Uncharacterized protein</fullName>
    </submittedName>
</protein>
<reference evidence="2" key="1">
    <citation type="submission" date="2023-10" db="EMBL/GenBank/DDBJ databases">
        <title>Genome assembly of Pristionchus species.</title>
        <authorList>
            <person name="Yoshida K."/>
            <person name="Sommer R.J."/>
        </authorList>
    </citation>
    <scope>NUCLEOTIDE SEQUENCE</scope>
    <source>
        <strain evidence="2">RS0144</strain>
    </source>
</reference>
<dbReference type="Proteomes" id="UP001432027">
    <property type="component" value="Unassembled WGS sequence"/>
</dbReference>
<feature type="region of interest" description="Disordered" evidence="1">
    <location>
        <begin position="75"/>
        <end position="126"/>
    </location>
</feature>
<feature type="region of interest" description="Disordered" evidence="1">
    <location>
        <begin position="247"/>
        <end position="275"/>
    </location>
</feature>
<feature type="compositionally biased region" description="Polar residues" evidence="1">
    <location>
        <begin position="100"/>
        <end position="117"/>
    </location>
</feature>
<gene>
    <name evidence="2" type="ORF">PENTCL1PPCAC_28802</name>
</gene>
<organism evidence="2 3">
    <name type="scientific">Pristionchus entomophagus</name>
    <dbReference type="NCBI Taxonomy" id="358040"/>
    <lineage>
        <taxon>Eukaryota</taxon>
        <taxon>Metazoa</taxon>
        <taxon>Ecdysozoa</taxon>
        <taxon>Nematoda</taxon>
        <taxon>Chromadorea</taxon>
        <taxon>Rhabditida</taxon>
        <taxon>Rhabditina</taxon>
        <taxon>Diplogasteromorpha</taxon>
        <taxon>Diplogasteroidea</taxon>
        <taxon>Neodiplogasteridae</taxon>
        <taxon>Pristionchus</taxon>
    </lineage>
</organism>
<evidence type="ECO:0000313" key="2">
    <source>
        <dbReference type="EMBL" id="GMT06628.1"/>
    </source>
</evidence>
<sequence>MATTTNARRDLYAPSEQRPKVTTKKRAVSPSKRSPSRKNSVKKPKKKLSQEEMSLLTYQSISLLLDAARMLDEAEKRAAPKSTTPARPVPVPKPAIKHATPSSSAVLTTAPTTTSAPIETPSAPAFTHEDHLYTSSSASASSSMAVAALTLLTEQPARPFACDLTPSPASPKAAAPAAPVFVTMSPAYTPATSAALPLISPSLPQLLRPMMLPAAPESLVPRPVAAMPIPAELADIAVPVAPRSVSAVPRPAVKTPRQPRQPGAPVKKRTTTSAQIASQRERQLNFGYADECRTRIPVAVHRWLDKRAKMFEKRKESDETLYADFYWK</sequence>
<dbReference type="AlphaFoldDB" id="A0AAV5UJW8"/>
<comment type="caution">
    <text evidence="2">The sequence shown here is derived from an EMBL/GenBank/DDBJ whole genome shotgun (WGS) entry which is preliminary data.</text>
</comment>
<dbReference type="EMBL" id="BTSX01000006">
    <property type="protein sequence ID" value="GMT06628.1"/>
    <property type="molecule type" value="Genomic_DNA"/>
</dbReference>
<name>A0AAV5UJW8_9BILA</name>
<evidence type="ECO:0000313" key="3">
    <source>
        <dbReference type="Proteomes" id="UP001432027"/>
    </source>
</evidence>
<accession>A0AAV5UJW8</accession>
<evidence type="ECO:0000256" key="1">
    <source>
        <dbReference type="SAM" id="MobiDB-lite"/>
    </source>
</evidence>
<feature type="compositionally biased region" description="Basic residues" evidence="1">
    <location>
        <begin position="34"/>
        <end position="47"/>
    </location>
</feature>
<keyword evidence="3" id="KW-1185">Reference proteome</keyword>
<proteinExistence type="predicted"/>
<feature type="region of interest" description="Disordered" evidence="1">
    <location>
        <begin position="1"/>
        <end position="52"/>
    </location>
</feature>